<dbReference type="EMBL" id="FNCZ01000016">
    <property type="protein sequence ID" value="SDI62607.1"/>
    <property type="molecule type" value="Genomic_DNA"/>
</dbReference>
<keyword evidence="3" id="KW-1185">Reference proteome</keyword>
<dbReference type="RefSeq" id="WP_092471189.1">
    <property type="nucleotide sequence ID" value="NZ_FNCZ01000016.1"/>
</dbReference>
<sequence>MEYILIPLGIFIVAISRAYYLDYKSDKEEFNFSLKNVGKKVLEYCFVLLIIFGIKSAYSYFIPLNKTHGVECNSERLKLGIPQISDNLKHIPEWSEQFEIAWYDENSKNGHFKKVVEYGFLNAKSETDYYKNENKKDIYVWSEYDFTNNAFEYFMEKPNDKVASVTENGKLKFEKPRIEKKINQSEFEKFISE</sequence>
<keyword evidence="1" id="KW-1133">Transmembrane helix</keyword>
<accession>A0A1G8M470</accession>
<dbReference type="OrthoDB" id="1452163at2"/>
<feature type="transmembrane region" description="Helical" evidence="1">
    <location>
        <begin position="44"/>
        <end position="62"/>
    </location>
</feature>
<reference evidence="3" key="1">
    <citation type="submission" date="2016-10" db="EMBL/GenBank/DDBJ databases">
        <authorList>
            <person name="Varghese N."/>
            <person name="Submissions S."/>
        </authorList>
    </citation>
    <scope>NUCLEOTIDE SEQUENCE [LARGE SCALE GENOMIC DNA]</scope>
    <source>
        <strain evidence="3">DSM 15363</strain>
    </source>
</reference>
<dbReference type="Proteomes" id="UP000199492">
    <property type="component" value="Unassembled WGS sequence"/>
</dbReference>
<evidence type="ECO:0000313" key="2">
    <source>
        <dbReference type="EMBL" id="SDI62607.1"/>
    </source>
</evidence>
<gene>
    <name evidence="2" type="ORF">SAMN04489796_11614</name>
</gene>
<evidence type="ECO:0000256" key="1">
    <source>
        <dbReference type="SAM" id="Phobius"/>
    </source>
</evidence>
<keyword evidence="1" id="KW-0812">Transmembrane</keyword>
<feature type="transmembrane region" description="Helical" evidence="1">
    <location>
        <begin position="6"/>
        <end position="23"/>
    </location>
</feature>
<name>A0A1G8M470_9FLAO</name>
<evidence type="ECO:0000313" key="3">
    <source>
        <dbReference type="Proteomes" id="UP000199492"/>
    </source>
</evidence>
<dbReference type="AlphaFoldDB" id="A0A1G8M470"/>
<protein>
    <submittedName>
        <fullName evidence="2">Uncharacterized protein</fullName>
    </submittedName>
</protein>
<proteinExistence type="predicted"/>
<keyword evidence="1" id="KW-0472">Membrane</keyword>
<organism evidence="2 3">
    <name type="scientific">Winogradskyella thalassocola</name>
    <dbReference type="NCBI Taxonomy" id="262004"/>
    <lineage>
        <taxon>Bacteria</taxon>
        <taxon>Pseudomonadati</taxon>
        <taxon>Bacteroidota</taxon>
        <taxon>Flavobacteriia</taxon>
        <taxon>Flavobacteriales</taxon>
        <taxon>Flavobacteriaceae</taxon>
        <taxon>Winogradskyella</taxon>
    </lineage>
</organism>